<feature type="non-terminal residue" evidence="1">
    <location>
        <position position="1"/>
    </location>
</feature>
<gene>
    <name evidence="1" type="ORF">METZ01_LOCUS452925</name>
</gene>
<protein>
    <recommendedName>
        <fullName evidence="2">Cobalamin biosynthesis protein CbiX</fullName>
    </recommendedName>
</protein>
<name>A0A382ZX93_9ZZZZ</name>
<evidence type="ECO:0008006" key="2">
    <source>
        <dbReference type="Google" id="ProtNLM"/>
    </source>
</evidence>
<dbReference type="EMBL" id="UINC01187376">
    <property type="protein sequence ID" value="SVE00071.1"/>
    <property type="molecule type" value="Genomic_DNA"/>
</dbReference>
<reference evidence="1" key="1">
    <citation type="submission" date="2018-05" db="EMBL/GenBank/DDBJ databases">
        <authorList>
            <person name="Lanie J.A."/>
            <person name="Ng W.-L."/>
            <person name="Kazmierczak K.M."/>
            <person name="Andrzejewski T.M."/>
            <person name="Davidsen T.M."/>
            <person name="Wayne K.J."/>
            <person name="Tettelin H."/>
            <person name="Glass J.I."/>
            <person name="Rusch D."/>
            <person name="Podicherti R."/>
            <person name="Tsui H.-C.T."/>
            <person name="Winkler M.E."/>
        </authorList>
    </citation>
    <scope>NUCLEOTIDE SEQUENCE</scope>
</reference>
<organism evidence="1">
    <name type="scientific">marine metagenome</name>
    <dbReference type="NCBI Taxonomy" id="408172"/>
    <lineage>
        <taxon>unclassified sequences</taxon>
        <taxon>metagenomes</taxon>
        <taxon>ecological metagenomes</taxon>
    </lineage>
</organism>
<proteinExistence type="predicted"/>
<dbReference type="Gene3D" id="3.40.50.1400">
    <property type="match status" value="1"/>
</dbReference>
<accession>A0A382ZX93</accession>
<sequence length="130" mass="14294">MDSVNEKTFENRPVCLLADNGSLCPDAVLALRRVAEKLAERTGMVTEAVGLLHSDKVGAMDLADIPGETVETCLRRRLADGDGDFLILPFFLGSSLGVTDWLPKRIAEFREEFPDLRIKLASCMAIDREG</sequence>
<dbReference type="SUPFAM" id="SSF53800">
    <property type="entry name" value="Chelatase"/>
    <property type="match status" value="1"/>
</dbReference>
<evidence type="ECO:0000313" key="1">
    <source>
        <dbReference type="EMBL" id="SVE00071.1"/>
    </source>
</evidence>
<dbReference type="AlphaFoldDB" id="A0A382ZX93"/>
<feature type="non-terminal residue" evidence="1">
    <location>
        <position position="130"/>
    </location>
</feature>